<dbReference type="HOGENOM" id="CLU_779516_0_0_1"/>
<dbReference type="OrthoDB" id="515900at2759"/>
<evidence type="ECO:0000313" key="2">
    <source>
        <dbReference type="EMBL" id="EKX42579.1"/>
    </source>
</evidence>
<reference evidence="3" key="3">
    <citation type="submission" date="2016-03" db="UniProtKB">
        <authorList>
            <consortium name="EnsemblProtists"/>
        </authorList>
    </citation>
    <scope>IDENTIFICATION</scope>
</reference>
<keyword evidence="4" id="KW-1185">Reference proteome</keyword>
<feature type="chain" id="PRO_5008770798" evidence="1">
    <location>
        <begin position="27"/>
        <end position="356"/>
    </location>
</feature>
<keyword evidence="1" id="KW-0732">Signal</keyword>
<dbReference type="SMART" id="SM01425">
    <property type="entry name" value="EsV_1_7"/>
    <property type="match status" value="3"/>
</dbReference>
<feature type="signal peptide" evidence="1">
    <location>
        <begin position="1"/>
        <end position="26"/>
    </location>
</feature>
<sequence length="356" mass="40335">MYRRTGIKKPYLVILLFLAMDVRGRGERQIVDNMEHKNASHVNLRKKRCQHPEGCSRPSVFGTSIPLFCGEHKGRGDIALRSHAAPSPLGCLTPASFGNVEDGIVMYCLRHKGENHTYLRSVRCKYPEGCTRWATFGNQNASGAPLFCLEHRDVGQVRVTGRNESARSQRELCEFCLRKISRRNMAKHLKGNFCKVKGLVAMQMARNRFGRDVTEALKGRSVGRHPSLQSAPAPPAEIFINSGEENRTVALLGNFTSCCLKCQQNKKGMRYCRFVKKHLEPGGNVVSLEKRKTSQYLGVGWNEQKRKWRVRMTTDGKTLHVGFYDNELEAAQAYDHFAMSRNVSTKLNFQDSKRVN</sequence>
<accession>L1J365</accession>
<dbReference type="EnsemblProtists" id="EKX42579">
    <property type="protein sequence ID" value="EKX42579"/>
    <property type="gene ID" value="GUITHDRAFT_111551"/>
</dbReference>
<dbReference type="Proteomes" id="UP000011087">
    <property type="component" value="Unassembled WGS sequence"/>
</dbReference>
<dbReference type="GO" id="GO:0003677">
    <property type="term" value="F:DNA binding"/>
    <property type="evidence" value="ECO:0007669"/>
    <property type="project" value="InterPro"/>
</dbReference>
<dbReference type="InterPro" id="IPR043822">
    <property type="entry name" value="EsV_1_7_cys"/>
</dbReference>
<dbReference type="GO" id="GO:0003700">
    <property type="term" value="F:DNA-binding transcription factor activity"/>
    <property type="evidence" value="ECO:0007669"/>
    <property type="project" value="InterPro"/>
</dbReference>
<reference evidence="2 4" key="1">
    <citation type="journal article" date="2012" name="Nature">
        <title>Algal genomes reveal evolutionary mosaicism and the fate of nucleomorphs.</title>
        <authorList>
            <consortium name="DOE Joint Genome Institute"/>
            <person name="Curtis B.A."/>
            <person name="Tanifuji G."/>
            <person name="Burki F."/>
            <person name="Gruber A."/>
            <person name="Irimia M."/>
            <person name="Maruyama S."/>
            <person name="Arias M.C."/>
            <person name="Ball S.G."/>
            <person name="Gile G.H."/>
            <person name="Hirakawa Y."/>
            <person name="Hopkins J.F."/>
            <person name="Kuo A."/>
            <person name="Rensing S.A."/>
            <person name="Schmutz J."/>
            <person name="Symeonidi A."/>
            <person name="Elias M."/>
            <person name="Eveleigh R.J."/>
            <person name="Herman E.K."/>
            <person name="Klute M.J."/>
            <person name="Nakayama T."/>
            <person name="Obornik M."/>
            <person name="Reyes-Prieto A."/>
            <person name="Armbrust E.V."/>
            <person name="Aves S.J."/>
            <person name="Beiko R.G."/>
            <person name="Coutinho P."/>
            <person name="Dacks J.B."/>
            <person name="Durnford D.G."/>
            <person name="Fast N.M."/>
            <person name="Green B.R."/>
            <person name="Grisdale C.J."/>
            <person name="Hempel F."/>
            <person name="Henrissat B."/>
            <person name="Hoppner M.P."/>
            <person name="Ishida K."/>
            <person name="Kim E."/>
            <person name="Koreny L."/>
            <person name="Kroth P.G."/>
            <person name="Liu Y."/>
            <person name="Malik S.B."/>
            <person name="Maier U.G."/>
            <person name="McRose D."/>
            <person name="Mock T."/>
            <person name="Neilson J.A."/>
            <person name="Onodera N.T."/>
            <person name="Poole A.M."/>
            <person name="Pritham E.J."/>
            <person name="Richards T.A."/>
            <person name="Rocap G."/>
            <person name="Roy S.W."/>
            <person name="Sarai C."/>
            <person name="Schaack S."/>
            <person name="Shirato S."/>
            <person name="Slamovits C.H."/>
            <person name="Spencer D.F."/>
            <person name="Suzuki S."/>
            <person name="Worden A.Z."/>
            <person name="Zauner S."/>
            <person name="Barry K."/>
            <person name="Bell C."/>
            <person name="Bharti A.K."/>
            <person name="Crow J.A."/>
            <person name="Grimwood J."/>
            <person name="Kramer R."/>
            <person name="Lindquist E."/>
            <person name="Lucas S."/>
            <person name="Salamov A."/>
            <person name="McFadden G.I."/>
            <person name="Lane C.E."/>
            <person name="Keeling P.J."/>
            <person name="Gray M.W."/>
            <person name="Grigoriev I.V."/>
            <person name="Archibald J.M."/>
        </authorList>
    </citation>
    <scope>NUCLEOTIDE SEQUENCE</scope>
    <source>
        <strain evidence="2 4">CCMP2712</strain>
    </source>
</reference>
<dbReference type="InterPro" id="IPR036955">
    <property type="entry name" value="AP2/ERF_dom_sf"/>
</dbReference>
<dbReference type="AlphaFoldDB" id="L1J365"/>
<dbReference type="GeneID" id="17299108"/>
<dbReference type="RefSeq" id="XP_005829559.1">
    <property type="nucleotide sequence ID" value="XM_005829502.1"/>
</dbReference>
<evidence type="ECO:0000313" key="4">
    <source>
        <dbReference type="Proteomes" id="UP000011087"/>
    </source>
</evidence>
<organism evidence="2">
    <name type="scientific">Guillardia theta (strain CCMP2712)</name>
    <name type="common">Cryptophyte</name>
    <dbReference type="NCBI Taxonomy" id="905079"/>
    <lineage>
        <taxon>Eukaryota</taxon>
        <taxon>Cryptophyceae</taxon>
        <taxon>Pyrenomonadales</taxon>
        <taxon>Geminigeraceae</taxon>
        <taxon>Guillardia</taxon>
    </lineage>
</organism>
<reference evidence="4" key="2">
    <citation type="submission" date="2012-11" db="EMBL/GenBank/DDBJ databases">
        <authorList>
            <person name="Kuo A."/>
            <person name="Curtis B.A."/>
            <person name="Tanifuji G."/>
            <person name="Burki F."/>
            <person name="Gruber A."/>
            <person name="Irimia M."/>
            <person name="Maruyama S."/>
            <person name="Arias M.C."/>
            <person name="Ball S.G."/>
            <person name="Gile G.H."/>
            <person name="Hirakawa Y."/>
            <person name="Hopkins J.F."/>
            <person name="Rensing S.A."/>
            <person name="Schmutz J."/>
            <person name="Symeonidi A."/>
            <person name="Elias M."/>
            <person name="Eveleigh R.J."/>
            <person name="Herman E.K."/>
            <person name="Klute M.J."/>
            <person name="Nakayama T."/>
            <person name="Obornik M."/>
            <person name="Reyes-Prieto A."/>
            <person name="Armbrust E.V."/>
            <person name="Aves S.J."/>
            <person name="Beiko R.G."/>
            <person name="Coutinho P."/>
            <person name="Dacks J.B."/>
            <person name="Durnford D.G."/>
            <person name="Fast N.M."/>
            <person name="Green B.R."/>
            <person name="Grisdale C."/>
            <person name="Hempe F."/>
            <person name="Henrissat B."/>
            <person name="Hoppner M.P."/>
            <person name="Ishida K.-I."/>
            <person name="Kim E."/>
            <person name="Koreny L."/>
            <person name="Kroth P.G."/>
            <person name="Liu Y."/>
            <person name="Malik S.-B."/>
            <person name="Maier U.G."/>
            <person name="McRose D."/>
            <person name="Mock T."/>
            <person name="Neilson J.A."/>
            <person name="Onodera N.T."/>
            <person name="Poole A.M."/>
            <person name="Pritham E.J."/>
            <person name="Richards T.A."/>
            <person name="Rocap G."/>
            <person name="Roy S.W."/>
            <person name="Sarai C."/>
            <person name="Schaack S."/>
            <person name="Shirato S."/>
            <person name="Slamovits C.H."/>
            <person name="Spencer D.F."/>
            <person name="Suzuki S."/>
            <person name="Worden A.Z."/>
            <person name="Zauner S."/>
            <person name="Barry K."/>
            <person name="Bell C."/>
            <person name="Bharti A.K."/>
            <person name="Crow J.A."/>
            <person name="Grimwood J."/>
            <person name="Kramer R."/>
            <person name="Lindquist E."/>
            <person name="Lucas S."/>
            <person name="Salamov A."/>
            <person name="McFadden G.I."/>
            <person name="Lane C.E."/>
            <person name="Keeling P.J."/>
            <person name="Gray M.W."/>
            <person name="Grigoriev I.V."/>
            <person name="Archibald J.M."/>
        </authorList>
    </citation>
    <scope>NUCLEOTIDE SEQUENCE</scope>
    <source>
        <strain evidence="4">CCMP2712</strain>
    </source>
</reference>
<protein>
    <submittedName>
        <fullName evidence="2 3">Uncharacterized protein</fullName>
    </submittedName>
</protein>
<proteinExistence type="predicted"/>
<dbReference type="Gene3D" id="3.30.730.10">
    <property type="entry name" value="AP2/ERF domain"/>
    <property type="match status" value="1"/>
</dbReference>
<dbReference type="PaxDb" id="55529-EKX42579"/>
<evidence type="ECO:0000313" key="3">
    <source>
        <dbReference type="EnsemblProtists" id="EKX42579"/>
    </source>
</evidence>
<name>L1J365_GUITC</name>
<dbReference type="KEGG" id="gtt:GUITHDRAFT_111551"/>
<dbReference type="Pfam" id="PF19114">
    <property type="entry name" value="EsV_1_7_cys"/>
    <property type="match status" value="3"/>
</dbReference>
<dbReference type="SUPFAM" id="SSF54171">
    <property type="entry name" value="DNA-binding domain"/>
    <property type="match status" value="1"/>
</dbReference>
<evidence type="ECO:0000256" key="1">
    <source>
        <dbReference type="SAM" id="SignalP"/>
    </source>
</evidence>
<gene>
    <name evidence="2" type="ORF">GUITHDRAFT_111551</name>
</gene>
<dbReference type="InterPro" id="IPR016177">
    <property type="entry name" value="DNA-bd_dom_sf"/>
</dbReference>
<dbReference type="EMBL" id="JH993016">
    <property type="protein sequence ID" value="EKX42579.1"/>
    <property type="molecule type" value="Genomic_DNA"/>
</dbReference>